<comment type="caution">
    <text evidence="1">The sequence shown here is derived from an EMBL/GenBank/DDBJ whole genome shotgun (WGS) entry which is preliminary data.</text>
</comment>
<evidence type="ECO:0000313" key="1">
    <source>
        <dbReference type="EMBL" id="KAK8219636.1"/>
    </source>
</evidence>
<dbReference type="EMBL" id="JAMKPW020000003">
    <property type="protein sequence ID" value="KAK8219636.1"/>
    <property type="molecule type" value="Genomic_DNA"/>
</dbReference>
<evidence type="ECO:0000313" key="2">
    <source>
        <dbReference type="Proteomes" id="UP001320706"/>
    </source>
</evidence>
<sequence length="301" mass="32363">MHAAQVTKWGEEPHLVDLAKPEIPAADSDDIQLKVIASGVSRFVRSRAAGKHYTSGSPPHVPGADGVGRTEDGQLVYFMSQGVTGAMAEYINLPKRNTRPLPEGADPVQIAGWMNPGMASWMAMQSRTNNLPENFTVLVIGATTMSGTAAISFARTLGAGKVIGAARSNMQDLGLDETIQLTDSTDFATLGDIDVVLDFLYGAPALQFFNTFRSQRPTQYVQIGSLAGLDTPLPAAVLRAKNLTIRGSGPGAWRMMELAQEIPGLLNAVAKLPSFPFVVRQLEDVEDAWKDEKARIVISLE</sequence>
<reference evidence="1" key="1">
    <citation type="submission" date="2024-02" db="EMBL/GenBank/DDBJ databases">
        <title>Metagenome Assembled Genome of Zalaria obscura JY119.</title>
        <authorList>
            <person name="Vighnesh L."/>
            <person name="Jagadeeshwari U."/>
            <person name="Venkata Ramana C."/>
            <person name="Sasikala C."/>
        </authorList>
    </citation>
    <scope>NUCLEOTIDE SEQUENCE</scope>
    <source>
        <strain evidence="1">JY119</strain>
    </source>
</reference>
<proteinExistence type="predicted"/>
<dbReference type="Proteomes" id="UP001320706">
    <property type="component" value="Unassembled WGS sequence"/>
</dbReference>
<name>A0ACC3SLQ7_9PEZI</name>
<protein>
    <submittedName>
        <fullName evidence="1">Uncharacterized protein</fullName>
    </submittedName>
</protein>
<accession>A0ACC3SLQ7</accession>
<gene>
    <name evidence="1" type="ORF">M8818_000610</name>
</gene>
<organism evidence="1 2">
    <name type="scientific">Zalaria obscura</name>
    <dbReference type="NCBI Taxonomy" id="2024903"/>
    <lineage>
        <taxon>Eukaryota</taxon>
        <taxon>Fungi</taxon>
        <taxon>Dikarya</taxon>
        <taxon>Ascomycota</taxon>
        <taxon>Pezizomycotina</taxon>
        <taxon>Dothideomycetes</taxon>
        <taxon>Dothideomycetidae</taxon>
        <taxon>Dothideales</taxon>
        <taxon>Zalariaceae</taxon>
        <taxon>Zalaria</taxon>
    </lineage>
</organism>
<keyword evidence="2" id="KW-1185">Reference proteome</keyword>